<evidence type="ECO:0000256" key="3">
    <source>
        <dbReference type="ARBA" id="ARBA00022679"/>
    </source>
</evidence>
<dbReference type="EC" id="2.4.99.28" evidence="14"/>
<feature type="transmembrane region" description="Helical" evidence="18">
    <location>
        <begin position="110"/>
        <end position="128"/>
    </location>
</feature>
<keyword evidence="6" id="KW-0573">Peptidoglycan synthesis</keyword>
<evidence type="ECO:0000256" key="11">
    <source>
        <dbReference type="ARBA" id="ARBA00038053"/>
    </source>
</evidence>
<dbReference type="GO" id="GO:0051301">
    <property type="term" value="P:cell division"/>
    <property type="evidence" value="ECO:0007669"/>
    <property type="project" value="UniProtKB-KW"/>
</dbReference>
<evidence type="ECO:0000256" key="5">
    <source>
        <dbReference type="ARBA" id="ARBA00022960"/>
    </source>
</evidence>
<evidence type="ECO:0000256" key="12">
    <source>
        <dbReference type="ARBA" id="ARBA00041185"/>
    </source>
</evidence>
<evidence type="ECO:0000256" key="9">
    <source>
        <dbReference type="ARBA" id="ARBA00032370"/>
    </source>
</evidence>
<feature type="transmembrane region" description="Helical" evidence="18">
    <location>
        <begin position="267"/>
        <end position="288"/>
    </location>
</feature>
<feature type="compositionally biased region" description="Basic and acidic residues" evidence="17">
    <location>
        <begin position="445"/>
        <end position="455"/>
    </location>
</feature>
<comment type="caution">
    <text evidence="19">The sequence shown here is derived from an EMBL/GenBank/DDBJ whole genome shotgun (WGS) entry which is preliminary data.</text>
</comment>
<evidence type="ECO:0000256" key="13">
    <source>
        <dbReference type="ARBA" id="ARBA00041418"/>
    </source>
</evidence>
<keyword evidence="3" id="KW-0808">Transferase</keyword>
<dbReference type="GO" id="GO:0032153">
    <property type="term" value="C:cell division site"/>
    <property type="evidence" value="ECO:0007669"/>
    <property type="project" value="TreeGrafter"/>
</dbReference>
<accession>A0A133XUP0</accession>
<evidence type="ECO:0000256" key="16">
    <source>
        <dbReference type="ARBA" id="ARBA00049966"/>
    </source>
</evidence>
<feature type="transmembrane region" description="Helical" evidence="18">
    <location>
        <begin position="330"/>
        <end position="352"/>
    </location>
</feature>
<feature type="compositionally biased region" description="Basic residues" evidence="17">
    <location>
        <begin position="435"/>
        <end position="444"/>
    </location>
</feature>
<keyword evidence="5" id="KW-0133">Cell shape</keyword>
<keyword evidence="7 18" id="KW-1133">Transmembrane helix</keyword>
<feature type="transmembrane region" description="Helical" evidence="18">
    <location>
        <begin position="300"/>
        <end position="324"/>
    </location>
</feature>
<evidence type="ECO:0000256" key="1">
    <source>
        <dbReference type="ARBA" id="ARBA00004141"/>
    </source>
</evidence>
<dbReference type="InterPro" id="IPR001182">
    <property type="entry name" value="FtsW/RodA"/>
</dbReference>
<dbReference type="GO" id="GO:0009252">
    <property type="term" value="P:peptidoglycan biosynthetic process"/>
    <property type="evidence" value="ECO:0007669"/>
    <property type="project" value="UniProtKB-KW"/>
</dbReference>
<dbReference type="PANTHER" id="PTHR30474:SF2">
    <property type="entry name" value="PEPTIDOGLYCAN GLYCOSYLTRANSFERASE FTSW-RELATED"/>
    <property type="match status" value="1"/>
</dbReference>
<dbReference type="AlphaFoldDB" id="A0A133XUP0"/>
<evidence type="ECO:0000313" key="19">
    <source>
        <dbReference type="EMBL" id="KXB34658.1"/>
    </source>
</evidence>
<keyword evidence="19" id="KW-0132">Cell division</keyword>
<evidence type="ECO:0000256" key="15">
    <source>
        <dbReference type="ARBA" id="ARBA00049902"/>
    </source>
</evidence>
<dbReference type="GO" id="GO:0008955">
    <property type="term" value="F:peptidoglycan glycosyltransferase activity"/>
    <property type="evidence" value="ECO:0007669"/>
    <property type="project" value="UniProtKB-EC"/>
</dbReference>
<keyword evidence="8 18" id="KW-0472">Membrane</keyword>
<dbReference type="PANTHER" id="PTHR30474">
    <property type="entry name" value="CELL CYCLE PROTEIN"/>
    <property type="match status" value="1"/>
</dbReference>
<evidence type="ECO:0000256" key="7">
    <source>
        <dbReference type="ARBA" id="ARBA00022989"/>
    </source>
</evidence>
<evidence type="ECO:0000256" key="17">
    <source>
        <dbReference type="SAM" id="MobiDB-lite"/>
    </source>
</evidence>
<evidence type="ECO:0000256" key="2">
    <source>
        <dbReference type="ARBA" id="ARBA00022676"/>
    </source>
</evidence>
<feature type="region of interest" description="Disordered" evidence="17">
    <location>
        <begin position="408"/>
        <end position="463"/>
    </location>
</feature>
<dbReference type="GO" id="GO:0015648">
    <property type="term" value="F:lipid-linked peptidoglycan transporter activity"/>
    <property type="evidence" value="ECO:0007669"/>
    <property type="project" value="TreeGrafter"/>
</dbReference>
<organism evidence="19 20">
    <name type="scientific">Atopobium deltae</name>
    <dbReference type="NCBI Taxonomy" id="1393034"/>
    <lineage>
        <taxon>Bacteria</taxon>
        <taxon>Bacillati</taxon>
        <taxon>Actinomycetota</taxon>
        <taxon>Coriobacteriia</taxon>
        <taxon>Coriobacteriales</taxon>
        <taxon>Atopobiaceae</taxon>
        <taxon>Atopobium</taxon>
    </lineage>
</organism>
<reference evidence="20" key="1">
    <citation type="submission" date="2016-01" db="EMBL/GenBank/DDBJ databases">
        <authorList>
            <person name="Mitreva M."/>
            <person name="Pepin K.H."/>
            <person name="Mihindukulasuriya K.A."/>
            <person name="Fulton R."/>
            <person name="Fronick C."/>
            <person name="O'Laughlin M."/>
            <person name="Miner T."/>
            <person name="Herter B."/>
            <person name="Rosa B.A."/>
            <person name="Cordes M."/>
            <person name="Tomlinson C."/>
            <person name="Wollam A."/>
            <person name="Palsikar V.B."/>
            <person name="Mardis E.R."/>
            <person name="Wilson R.K."/>
        </authorList>
    </citation>
    <scope>NUCLEOTIDE SEQUENCE [LARGE SCALE GENOMIC DNA]</scope>
    <source>
        <strain evidence="20">DNF00019</strain>
    </source>
</reference>
<evidence type="ECO:0000256" key="14">
    <source>
        <dbReference type="ARBA" id="ARBA00044770"/>
    </source>
</evidence>
<keyword evidence="4 18" id="KW-0812">Transmembrane</keyword>
<feature type="transmembrane region" description="Helical" evidence="18">
    <location>
        <begin position="160"/>
        <end position="177"/>
    </location>
</feature>
<dbReference type="Proteomes" id="UP000070675">
    <property type="component" value="Unassembled WGS sequence"/>
</dbReference>
<comment type="catalytic activity">
    <reaction evidence="15">
        <text>[GlcNAc-(1-&gt;4)-Mur2Ac(oyl-L-Ala-gamma-D-Glu-L-Lys-D-Ala-D-Ala)](n)-di-trans,octa-cis-undecaprenyl diphosphate + beta-D-GlcNAc-(1-&gt;4)-Mur2Ac(oyl-L-Ala-gamma-D-Glu-L-Lys-D-Ala-D-Ala)-di-trans,octa-cis-undecaprenyl diphosphate = [GlcNAc-(1-&gt;4)-Mur2Ac(oyl-L-Ala-gamma-D-Glu-L-Lys-D-Ala-D-Ala)](n+1)-di-trans,octa-cis-undecaprenyl diphosphate + di-trans,octa-cis-undecaprenyl diphosphate + H(+)</text>
        <dbReference type="Rhea" id="RHEA:23708"/>
        <dbReference type="Rhea" id="RHEA-COMP:9602"/>
        <dbReference type="Rhea" id="RHEA-COMP:9603"/>
        <dbReference type="ChEBI" id="CHEBI:15378"/>
        <dbReference type="ChEBI" id="CHEBI:58405"/>
        <dbReference type="ChEBI" id="CHEBI:60033"/>
        <dbReference type="ChEBI" id="CHEBI:78435"/>
        <dbReference type="EC" id="2.4.99.28"/>
    </reaction>
</comment>
<name>A0A133XUP0_9ACTN</name>
<dbReference type="GO" id="GO:0005886">
    <property type="term" value="C:plasma membrane"/>
    <property type="evidence" value="ECO:0007669"/>
    <property type="project" value="TreeGrafter"/>
</dbReference>
<comment type="similarity">
    <text evidence="11">Belongs to the SEDS family. FtsW subfamily.</text>
</comment>
<evidence type="ECO:0000256" key="6">
    <source>
        <dbReference type="ARBA" id="ARBA00022984"/>
    </source>
</evidence>
<keyword evidence="20" id="KW-1185">Reference proteome</keyword>
<feature type="transmembrane region" description="Helical" evidence="18">
    <location>
        <begin position="70"/>
        <end position="90"/>
    </location>
</feature>
<keyword evidence="19" id="KW-0131">Cell cycle</keyword>
<protein>
    <recommendedName>
        <fullName evidence="12">Probable peptidoglycan glycosyltransferase FtsW</fullName>
        <ecNumber evidence="14">2.4.99.28</ecNumber>
    </recommendedName>
    <alternativeName>
        <fullName evidence="13">Cell division protein FtsW</fullName>
    </alternativeName>
    <alternativeName>
        <fullName evidence="10">Cell wall polymerase</fullName>
    </alternativeName>
    <alternativeName>
        <fullName evidence="9">Peptidoglycan polymerase</fullName>
    </alternativeName>
</protein>
<dbReference type="PATRIC" id="fig|1393034.3.peg.731"/>
<feature type="transmembrane region" description="Helical" evidence="18">
    <location>
        <begin position="184"/>
        <end position="203"/>
    </location>
</feature>
<evidence type="ECO:0000313" key="20">
    <source>
        <dbReference type="Proteomes" id="UP000070675"/>
    </source>
</evidence>
<evidence type="ECO:0000256" key="8">
    <source>
        <dbReference type="ARBA" id="ARBA00023136"/>
    </source>
</evidence>
<comment type="function">
    <text evidence="16">Peptidoglycan polymerase that is essential for cell division.</text>
</comment>
<evidence type="ECO:0000256" key="4">
    <source>
        <dbReference type="ARBA" id="ARBA00022692"/>
    </source>
</evidence>
<dbReference type="Pfam" id="PF01098">
    <property type="entry name" value="FTSW_RODA_SPOVE"/>
    <property type="match status" value="1"/>
</dbReference>
<evidence type="ECO:0000256" key="18">
    <source>
        <dbReference type="SAM" id="Phobius"/>
    </source>
</evidence>
<comment type="subcellular location">
    <subcellularLocation>
        <location evidence="1">Membrane</location>
        <topology evidence="1">Multi-pass membrane protein</topology>
    </subcellularLocation>
</comment>
<gene>
    <name evidence="19" type="ORF">HMPREF3192_00757</name>
</gene>
<feature type="compositionally biased region" description="Basic and acidic residues" evidence="17">
    <location>
        <begin position="408"/>
        <end position="426"/>
    </location>
</feature>
<feature type="transmembrane region" description="Helical" evidence="18">
    <location>
        <begin position="40"/>
        <end position="58"/>
    </location>
</feature>
<dbReference type="STRING" id="1393034.HMPREF3192_00757"/>
<keyword evidence="2" id="KW-0328">Glycosyltransferase</keyword>
<feature type="transmembrane region" description="Helical" evidence="18">
    <location>
        <begin position="137"/>
        <end position="154"/>
    </location>
</feature>
<dbReference type="EMBL" id="LSCR01000012">
    <property type="protein sequence ID" value="KXB34658.1"/>
    <property type="molecule type" value="Genomic_DNA"/>
</dbReference>
<evidence type="ECO:0000256" key="10">
    <source>
        <dbReference type="ARBA" id="ARBA00033270"/>
    </source>
</evidence>
<sequence length="463" mass="49834">MEPRLHFIVTVFALCVFGLLMVFSASSVTALKNSGNAAALFNRQLAFTCVGAVLAFAISRIDYHLYCKNLKIAAGLSIVLLLVTVAAGSSSKGAARWISLGVFRFQPSEFIKAAIILIAAELLYRFYVEKTMDTREAAIKATLGIVIPLGLIFIQPDKGTTIIIFVTLMCMAYYAGFPGRILGGLAVVGLIFILIVALATGYSRSRFLAMLNPELDPYGISYQLLQGFYAFGNGGLTGVGIGLSHQKYFYLPEAHNDFIYAVIGEELGMVGTLGLLALYFLLILFALHIASHAPDLRGKFIVWGSATILAIQAFVNMLGIVGLIPMTGKALPFISYGGSSIMGTLVLVGLILSVSRQSVLPETEFDRRRSQLSLAEAGPASASAGGVRGGNSTALTFAAREGVRVLRREDRSDRDARSDREKREARASLLGSSARGKRGAKTKRRDNSGASHDEATTVTLRRR</sequence>
<dbReference type="GO" id="GO:0008360">
    <property type="term" value="P:regulation of cell shape"/>
    <property type="evidence" value="ECO:0007669"/>
    <property type="project" value="UniProtKB-KW"/>
</dbReference>
<proteinExistence type="inferred from homology"/>